<dbReference type="AlphaFoldDB" id="A0A0T5VJE5"/>
<comment type="caution">
    <text evidence="4">The sequence shown here is derived from an EMBL/GenBank/DDBJ whole genome shotgun (WGS) entry which is preliminary data.</text>
</comment>
<keyword evidence="3" id="KW-0378">Hydrolase</keyword>
<evidence type="ECO:0008006" key="6">
    <source>
        <dbReference type="Google" id="ProtNLM"/>
    </source>
</evidence>
<dbReference type="GO" id="GO:0006665">
    <property type="term" value="P:sphingolipid metabolic process"/>
    <property type="evidence" value="ECO:0007669"/>
    <property type="project" value="InterPro"/>
</dbReference>
<dbReference type="EMBL" id="LMZQ01000033">
    <property type="protein sequence ID" value="KRT13743.1"/>
    <property type="molecule type" value="Genomic_DNA"/>
</dbReference>
<dbReference type="Proteomes" id="UP000051950">
    <property type="component" value="Unassembled WGS sequence"/>
</dbReference>
<evidence type="ECO:0000256" key="3">
    <source>
        <dbReference type="ARBA" id="ARBA00022801"/>
    </source>
</evidence>
<dbReference type="RefSeq" id="WP_057934589.1">
    <property type="nucleotide sequence ID" value="NZ_LMZQ01000033.1"/>
</dbReference>
<dbReference type="GO" id="GO:0004348">
    <property type="term" value="F:glucosylceramidase activity"/>
    <property type="evidence" value="ECO:0007669"/>
    <property type="project" value="InterPro"/>
</dbReference>
<comment type="similarity">
    <text evidence="1">Belongs to the glycosyl hydrolase 30 family.</text>
</comment>
<reference evidence="4 5" key="1">
    <citation type="submission" date="2015-11" db="EMBL/GenBank/DDBJ databases">
        <title>Sequence of Pedobacter ginsenosidimutans.</title>
        <authorList>
            <person name="Carson E."/>
            <person name="Keyser V."/>
            <person name="Newman J."/>
            <person name="Miller J."/>
        </authorList>
    </citation>
    <scope>NUCLEOTIDE SEQUENCE [LARGE SCALE GENOMIC DNA]</scope>
    <source>
        <strain evidence="4 5">KACC 14530</strain>
    </source>
</reference>
<dbReference type="InterPro" id="IPR001139">
    <property type="entry name" value="Glyco_hydro_30"/>
</dbReference>
<dbReference type="InterPro" id="IPR013780">
    <property type="entry name" value="Glyco_hydro_b"/>
</dbReference>
<keyword evidence="2" id="KW-0732">Signal</keyword>
<sequence>MRNKISHVLIAALLFAGCSKNEINKTEPLILQKNITALRSDSVKGSITALAVQGTAEINASTVQQSIKGFGGANIVAWTGDLTSTQRSTAFSPTNGIGLSIVRVRVPNSSTEFSAEKATIDACKSYGGSAIASAWSAPASMKTNGSVVGGKIKTASYSAYAAHLSAFNSAVGGLAAISPTNEPDYQVNYESMELTAPEVADFVAAQGSNCGAPIMAPEPFQMNQTYINTYLSNATAKSKTSFVCGHIYGKTPYNLGNIGKPVWMTEHYTNSSISGEDWPNAMTAAKEIHDCMNAGWSAYVWWYIRRSYGPISESGNIQKLGYIMAHYARYVRPGYTKISCTSNPSTGVYVTAYKSGTKLVLVIINQNTAVTYQPFSYTGISVNGFNRYFTTSTTNLGSNSFAVSGGSFGINLSASSITTLVSY</sequence>
<organism evidence="4 5">
    <name type="scientific">Pedobacter ginsenosidimutans</name>
    <dbReference type="NCBI Taxonomy" id="687842"/>
    <lineage>
        <taxon>Bacteria</taxon>
        <taxon>Pseudomonadati</taxon>
        <taxon>Bacteroidota</taxon>
        <taxon>Sphingobacteriia</taxon>
        <taxon>Sphingobacteriales</taxon>
        <taxon>Sphingobacteriaceae</taxon>
        <taxon>Pedobacter</taxon>
    </lineage>
</organism>
<dbReference type="InterPro" id="IPR017853">
    <property type="entry name" value="GH"/>
</dbReference>
<proteinExistence type="inferred from homology"/>
<dbReference type="GO" id="GO:0016020">
    <property type="term" value="C:membrane"/>
    <property type="evidence" value="ECO:0007669"/>
    <property type="project" value="GOC"/>
</dbReference>
<dbReference type="STRING" id="687842.ASU31_22985"/>
<dbReference type="PROSITE" id="PS51257">
    <property type="entry name" value="PROKAR_LIPOPROTEIN"/>
    <property type="match status" value="1"/>
</dbReference>
<dbReference type="PANTHER" id="PTHR11069:SF38">
    <property type="entry name" value="GLUCURONOXYLANASE XYNC"/>
    <property type="match status" value="1"/>
</dbReference>
<dbReference type="OrthoDB" id="9806701at2"/>
<evidence type="ECO:0000313" key="4">
    <source>
        <dbReference type="EMBL" id="KRT13743.1"/>
    </source>
</evidence>
<dbReference type="PANTHER" id="PTHR11069">
    <property type="entry name" value="GLUCOSYLCERAMIDASE"/>
    <property type="match status" value="1"/>
</dbReference>
<evidence type="ECO:0000313" key="5">
    <source>
        <dbReference type="Proteomes" id="UP000051950"/>
    </source>
</evidence>
<dbReference type="Gene3D" id="3.20.20.80">
    <property type="entry name" value="Glycosidases"/>
    <property type="match status" value="1"/>
</dbReference>
<dbReference type="Gene3D" id="2.60.40.1180">
    <property type="entry name" value="Golgi alpha-mannosidase II"/>
    <property type="match status" value="1"/>
</dbReference>
<dbReference type="SUPFAM" id="SSF51011">
    <property type="entry name" value="Glycosyl hydrolase domain"/>
    <property type="match status" value="1"/>
</dbReference>
<gene>
    <name evidence="4" type="ORF">ASU31_22985</name>
</gene>
<protein>
    <recommendedName>
        <fullName evidence="6">Xylanase</fullName>
    </recommendedName>
</protein>
<evidence type="ECO:0000256" key="2">
    <source>
        <dbReference type="ARBA" id="ARBA00022729"/>
    </source>
</evidence>
<evidence type="ECO:0000256" key="1">
    <source>
        <dbReference type="ARBA" id="ARBA00005382"/>
    </source>
</evidence>
<dbReference type="SUPFAM" id="SSF51445">
    <property type="entry name" value="(Trans)glycosidases"/>
    <property type="match status" value="1"/>
</dbReference>
<name>A0A0T5VJE5_9SPHI</name>
<keyword evidence="5" id="KW-1185">Reference proteome</keyword>
<accession>A0A0T5VJE5</accession>